<dbReference type="Proteomes" id="UP000321629">
    <property type="component" value="Unassembled WGS sequence"/>
</dbReference>
<evidence type="ECO:0000313" key="2">
    <source>
        <dbReference type="EMBL" id="TXE88565.1"/>
    </source>
</evidence>
<organism evidence="2 3">
    <name type="scientific">Campylobacter volucris</name>
    <dbReference type="NCBI Taxonomy" id="1031542"/>
    <lineage>
        <taxon>Bacteria</taxon>
        <taxon>Pseudomonadati</taxon>
        <taxon>Campylobacterota</taxon>
        <taxon>Epsilonproteobacteria</taxon>
        <taxon>Campylobacterales</taxon>
        <taxon>Campylobacteraceae</taxon>
        <taxon>Campylobacter</taxon>
    </lineage>
</organism>
<keyword evidence="1" id="KW-0732">Signal</keyword>
<feature type="chain" id="PRO_5022784062" description="Lipoprotein" evidence="1">
    <location>
        <begin position="18"/>
        <end position="174"/>
    </location>
</feature>
<evidence type="ECO:0008006" key="4">
    <source>
        <dbReference type="Google" id="ProtNLM"/>
    </source>
</evidence>
<evidence type="ECO:0000256" key="1">
    <source>
        <dbReference type="SAM" id="SignalP"/>
    </source>
</evidence>
<protein>
    <recommendedName>
        <fullName evidence="4">Lipoprotein</fullName>
    </recommendedName>
</protein>
<proteinExistence type="predicted"/>
<name>A0A5C7E3B7_9BACT</name>
<feature type="signal peptide" evidence="1">
    <location>
        <begin position="1"/>
        <end position="17"/>
    </location>
</feature>
<evidence type="ECO:0000313" key="3">
    <source>
        <dbReference type="Proteomes" id="UP000321629"/>
    </source>
</evidence>
<accession>A0A5C7E3B7</accession>
<sequence length="174" mass="20568">MLKNSIFIIFFALFLNACSFKTKALIQTNNEGIFIQAKKNQSINLHIHNPSKIPTNLENKLIEKFKDLNFNLKDKNADYDIFINIVDFKKYSYAQRLRSSNTKFFFNNFDRIDDVFEMEVENYYIMQVNLQINSHNLSQKTSLLARTTHLGNLNDVKQALEDKIIEQIISFFYF</sequence>
<gene>
    <name evidence="2" type="ORF">FPD38_03035</name>
</gene>
<dbReference type="RefSeq" id="WP_147555318.1">
    <property type="nucleotide sequence ID" value="NZ_VOWJ01000019.1"/>
</dbReference>
<reference evidence="2 3" key="1">
    <citation type="submission" date="2019-07" db="EMBL/GenBank/DDBJ databases">
        <title>Rapid identification of Enteric Bacteria from Whole Genome Sequences (WGS) using Average Nucleotide Identity (ANI).</title>
        <authorList>
            <person name="Lane C."/>
        </authorList>
    </citation>
    <scope>NUCLEOTIDE SEQUENCE [LARGE SCALE GENOMIC DNA]</scope>
    <source>
        <strain evidence="2 3">2016D-0084</strain>
    </source>
</reference>
<dbReference type="AlphaFoldDB" id="A0A5C7E3B7"/>
<comment type="caution">
    <text evidence="2">The sequence shown here is derived from an EMBL/GenBank/DDBJ whole genome shotgun (WGS) entry which is preliminary data.</text>
</comment>
<dbReference type="EMBL" id="VOWJ01000019">
    <property type="protein sequence ID" value="TXE88565.1"/>
    <property type="molecule type" value="Genomic_DNA"/>
</dbReference>